<comment type="caution">
    <text evidence="3">The sequence shown here is derived from an EMBL/GenBank/DDBJ whole genome shotgun (WGS) entry which is preliminary data.</text>
</comment>
<feature type="coiled-coil region" evidence="1">
    <location>
        <begin position="300"/>
        <end position="327"/>
    </location>
</feature>
<evidence type="ECO:0000256" key="1">
    <source>
        <dbReference type="SAM" id="Coils"/>
    </source>
</evidence>
<reference evidence="3 4" key="1">
    <citation type="journal article" date="2013" name="Int. J. Syst. Evol. Microbiol.">
        <title>Marinoscillum luteum sp. nov., isolated from marine sediment.</title>
        <authorList>
            <person name="Cha I.T."/>
            <person name="Park S.J."/>
            <person name="Kim S.J."/>
            <person name="Kim J.G."/>
            <person name="Jung M.Y."/>
            <person name="Shin K.S."/>
            <person name="Kwon K.K."/>
            <person name="Yang S.H."/>
            <person name="Seo Y.S."/>
            <person name="Rhee S.K."/>
        </authorList>
    </citation>
    <scope>NUCLEOTIDE SEQUENCE [LARGE SCALE GENOMIC DNA]</scope>
    <source>
        <strain evidence="3 4">KCTC 23939</strain>
    </source>
</reference>
<evidence type="ECO:0008006" key="5">
    <source>
        <dbReference type="Google" id="ProtNLM"/>
    </source>
</evidence>
<dbReference type="EMBL" id="JBIPKE010000020">
    <property type="protein sequence ID" value="MFH6986060.1"/>
    <property type="molecule type" value="Genomic_DNA"/>
</dbReference>
<evidence type="ECO:0000256" key="2">
    <source>
        <dbReference type="SAM" id="MobiDB-lite"/>
    </source>
</evidence>
<keyword evidence="1" id="KW-0175">Coiled coil</keyword>
<feature type="compositionally biased region" description="Polar residues" evidence="2">
    <location>
        <begin position="16"/>
        <end position="37"/>
    </location>
</feature>
<protein>
    <recommendedName>
        <fullName evidence="5">Peptidase S74 domain-containing protein</fullName>
    </recommendedName>
</protein>
<evidence type="ECO:0000313" key="3">
    <source>
        <dbReference type="EMBL" id="MFH6986060.1"/>
    </source>
</evidence>
<accession>A0ABW7NGJ6</accession>
<proteinExistence type="predicted"/>
<evidence type="ECO:0000313" key="4">
    <source>
        <dbReference type="Proteomes" id="UP001610063"/>
    </source>
</evidence>
<name>A0ABW7NGJ6_9BACT</name>
<dbReference type="Proteomes" id="UP001610063">
    <property type="component" value="Unassembled WGS sequence"/>
</dbReference>
<gene>
    <name evidence="3" type="ORF">ACHKAR_21580</name>
</gene>
<organism evidence="3 4">
    <name type="scientific">Marinoscillum luteum</name>
    <dbReference type="NCBI Taxonomy" id="861051"/>
    <lineage>
        <taxon>Bacteria</taxon>
        <taxon>Pseudomonadati</taxon>
        <taxon>Bacteroidota</taxon>
        <taxon>Cytophagia</taxon>
        <taxon>Cytophagales</taxon>
        <taxon>Reichenbachiellaceae</taxon>
        <taxon>Marinoscillum</taxon>
    </lineage>
</organism>
<keyword evidence="4" id="KW-1185">Reference proteome</keyword>
<dbReference type="RefSeq" id="WP_395419557.1">
    <property type="nucleotide sequence ID" value="NZ_JBIPKE010000020.1"/>
</dbReference>
<sequence>MGYAQVTDTGDEVGIGTNSPSTKLQVHGDQTSNRISQSGGTYTELAQRTWSGSAGILFSAYASDTYVNGGLSTTGNTKYKFNPSVFGSTSHGAKMIYTNHSSIGFFISPASTAAGDDVIWGDPVLWLMRGGDVGIGTIQPNAGLHVQNKDLLISNDVSTGGTGISKLIFSEGSDDTAPLGFSINYNGDNFTGGDNKLYFESPTAGEVFTIRNDGKVGIGTASTGSHKLAVNGSIGAREVKVEAGTWSDFVFEQGYSLRTLEEVEEHIARNGHLPDVPNEAQVTESGINLGEMDALLLQKIEELTLYLIEQNKKIEELQNELSVLKSK</sequence>
<feature type="region of interest" description="Disordered" evidence="2">
    <location>
        <begin position="1"/>
        <end position="37"/>
    </location>
</feature>